<dbReference type="KEGG" id="stae:HNV11_09530"/>
<sequence length="137" mass="14967">MGLVSDKKDGLPATIITDLGSLPDTTDRTMKLLLLLLLVMGVAHAQRPTGPVRCDSLPQVFPPARMPNIRPGNAFYQLPSDPKHVVRATLDNMPVKVPEASVEYTMLQSYPRYPKPAPSLPVLPQLQLPPPTVPGKR</sequence>
<proteinExistence type="predicted"/>
<dbReference type="EMBL" id="CP053435">
    <property type="protein sequence ID" value="QJW89606.1"/>
    <property type="molecule type" value="Genomic_DNA"/>
</dbReference>
<feature type="region of interest" description="Disordered" evidence="1">
    <location>
        <begin position="118"/>
        <end position="137"/>
    </location>
</feature>
<reference evidence="2 3" key="1">
    <citation type="submission" date="2020-05" db="EMBL/GenBank/DDBJ databases">
        <title>Genome sequencing of Spirosoma sp. TS118.</title>
        <authorList>
            <person name="Lee J.-H."/>
            <person name="Jeong S."/>
            <person name="Zhao L."/>
            <person name="Jung J.-H."/>
            <person name="Kim M.-K."/>
            <person name="Lim S."/>
        </authorList>
    </citation>
    <scope>NUCLEOTIDE SEQUENCE [LARGE SCALE GENOMIC DNA]</scope>
    <source>
        <strain evidence="2 3">TS118</strain>
    </source>
</reference>
<gene>
    <name evidence="2" type="ORF">HNV11_09530</name>
</gene>
<dbReference type="RefSeq" id="WP_171739445.1">
    <property type="nucleotide sequence ID" value="NZ_CP053435.1"/>
</dbReference>
<accession>A0A6M5Y8A8</accession>
<evidence type="ECO:0000256" key="1">
    <source>
        <dbReference type="SAM" id="MobiDB-lite"/>
    </source>
</evidence>
<name>A0A6M5Y8A8_9BACT</name>
<organism evidence="2 3">
    <name type="scientific">Spirosoma taeanense</name>
    <dbReference type="NCBI Taxonomy" id="2735870"/>
    <lineage>
        <taxon>Bacteria</taxon>
        <taxon>Pseudomonadati</taxon>
        <taxon>Bacteroidota</taxon>
        <taxon>Cytophagia</taxon>
        <taxon>Cytophagales</taxon>
        <taxon>Cytophagaceae</taxon>
        <taxon>Spirosoma</taxon>
    </lineage>
</organism>
<evidence type="ECO:0000313" key="2">
    <source>
        <dbReference type="EMBL" id="QJW89606.1"/>
    </source>
</evidence>
<protein>
    <submittedName>
        <fullName evidence="2">Uncharacterized protein</fullName>
    </submittedName>
</protein>
<dbReference type="AlphaFoldDB" id="A0A6M5Y8A8"/>
<evidence type="ECO:0000313" key="3">
    <source>
        <dbReference type="Proteomes" id="UP000502756"/>
    </source>
</evidence>
<dbReference type="Proteomes" id="UP000502756">
    <property type="component" value="Chromosome"/>
</dbReference>
<keyword evidence="3" id="KW-1185">Reference proteome</keyword>